<dbReference type="Proteomes" id="UP001139319">
    <property type="component" value="Unassembled WGS sequence"/>
</dbReference>
<sequence length="497" mass="51823">MPAQNDSFWIRRLSALEKLGNRLPAPVTLFVGLAVIIALASALAAHLNWQLSAPGSERVLAARSLLSAEGLRWALTHAVDNFTGFAPVGAVLVTMLGLGVAERAGLLQALLMRLVMALPDRWLSFAVVLAGIVSNIAFDVGYVLLIPLAGLLFKAAGRSPLAGIAACFAGVSAGYSANFLLGPADVMLAGLSSEALRLVEPGGEVSVAANYYFTAFSTPVLALVGTWVSEKIVGPYLAQTETREPTEAGADTLEAPVPPHGPALRWVLGFSVCFALLVLALVLPAGSPLAAGEGNALKALVPLIALYAAGAGWVYGKRSGRFDKPGEATRGMEQAMVSLAGYLVLMFFAAQAVAWFGWSGLGQLLAASGAQLLAGFEGNVVVLLLAFIVISAAINLFVGSASAKWGLLAPVFVPMLLLLGVAPEQSQMAYRIGDSVTNIITPLMPYFAVVLAFAARYRPGIGVGTLIAMMLPYSLAFLCAWTLLFAVWLGVGLPLGF</sequence>
<dbReference type="EMBL" id="JAMFTH010000001">
    <property type="protein sequence ID" value="MCP8899042.1"/>
    <property type="molecule type" value="Genomic_DNA"/>
</dbReference>
<dbReference type="AlphaFoldDB" id="A0A9X2I515"/>
<dbReference type="GO" id="GO:1902604">
    <property type="term" value="P:p-aminobenzoyl-glutamate transmembrane transport"/>
    <property type="evidence" value="ECO:0007669"/>
    <property type="project" value="InterPro"/>
</dbReference>
<dbReference type="InterPro" id="IPR004697">
    <property type="entry name" value="AbgT"/>
</dbReference>
<feature type="transmembrane region" description="Helical" evidence="1">
    <location>
        <begin position="161"/>
        <end position="181"/>
    </location>
</feature>
<dbReference type="GO" id="GO:0015558">
    <property type="term" value="F:secondary active p-aminobenzoyl-glutamate transmembrane transporter activity"/>
    <property type="evidence" value="ECO:0007669"/>
    <property type="project" value="InterPro"/>
</dbReference>
<accession>A0A9X2I515</accession>
<gene>
    <name evidence="2" type="ORF">M6D89_06995</name>
</gene>
<feature type="transmembrane region" description="Helical" evidence="1">
    <location>
        <begin position="266"/>
        <end position="287"/>
    </location>
</feature>
<feature type="transmembrane region" description="Helical" evidence="1">
    <location>
        <begin position="405"/>
        <end position="423"/>
    </location>
</feature>
<proteinExistence type="predicted"/>
<reference evidence="2" key="2">
    <citation type="submission" date="2023-01" db="EMBL/GenBank/DDBJ databases">
        <title>Gilvimarinus xylanilyticus HB14 isolated from Caulerpa lentillifera aquaculture base in Hainan, China.</title>
        <authorList>
            <person name="Zhang Y.-J."/>
        </authorList>
    </citation>
    <scope>NUCLEOTIDE SEQUENCE</scope>
    <source>
        <strain evidence="2">HB14</strain>
    </source>
</reference>
<keyword evidence="3" id="KW-1185">Reference proteome</keyword>
<feature type="transmembrane region" description="Helical" evidence="1">
    <location>
        <begin position="337"/>
        <end position="358"/>
    </location>
</feature>
<evidence type="ECO:0000256" key="1">
    <source>
        <dbReference type="SAM" id="Phobius"/>
    </source>
</evidence>
<keyword evidence="1" id="KW-0472">Membrane</keyword>
<feature type="transmembrane region" description="Helical" evidence="1">
    <location>
        <begin position="378"/>
        <end position="398"/>
    </location>
</feature>
<keyword evidence="1" id="KW-1133">Transmembrane helix</keyword>
<organism evidence="2 3">
    <name type="scientific">Gilvimarinus xylanilyticus</name>
    <dbReference type="NCBI Taxonomy" id="2944139"/>
    <lineage>
        <taxon>Bacteria</taxon>
        <taxon>Pseudomonadati</taxon>
        <taxon>Pseudomonadota</taxon>
        <taxon>Gammaproteobacteria</taxon>
        <taxon>Cellvibrionales</taxon>
        <taxon>Cellvibrionaceae</taxon>
        <taxon>Gilvimarinus</taxon>
    </lineage>
</organism>
<dbReference type="Pfam" id="PF03806">
    <property type="entry name" value="ABG_transport"/>
    <property type="match status" value="1"/>
</dbReference>
<dbReference type="RefSeq" id="WP_253967304.1">
    <property type="nucleotide sequence ID" value="NZ_JAMFTH010000001.1"/>
</dbReference>
<feature type="transmembrane region" description="Helical" evidence="1">
    <location>
        <begin position="82"/>
        <end position="101"/>
    </location>
</feature>
<name>A0A9X2I515_9GAMM</name>
<comment type="caution">
    <text evidence="2">The sequence shown here is derived from an EMBL/GenBank/DDBJ whole genome shotgun (WGS) entry which is preliminary data.</text>
</comment>
<feature type="transmembrane region" description="Helical" evidence="1">
    <location>
        <begin position="27"/>
        <end position="49"/>
    </location>
</feature>
<dbReference type="PANTHER" id="PTHR30282:SF1">
    <property type="entry name" value="ABGT FAMILY TRANSPORTER"/>
    <property type="match status" value="1"/>
</dbReference>
<dbReference type="PANTHER" id="PTHR30282">
    <property type="entry name" value="P-AMINOBENZOYL GLUTAMATE TRANSPORTER"/>
    <property type="match status" value="1"/>
</dbReference>
<reference evidence="2" key="1">
    <citation type="submission" date="2022-05" db="EMBL/GenBank/DDBJ databases">
        <authorList>
            <person name="Sun H.-N."/>
        </authorList>
    </citation>
    <scope>NUCLEOTIDE SEQUENCE</scope>
    <source>
        <strain evidence="2">HB14</strain>
    </source>
</reference>
<evidence type="ECO:0000313" key="2">
    <source>
        <dbReference type="EMBL" id="MCP8899042.1"/>
    </source>
</evidence>
<feature type="transmembrane region" description="Helical" evidence="1">
    <location>
        <begin position="299"/>
        <end position="316"/>
    </location>
</feature>
<evidence type="ECO:0000313" key="3">
    <source>
        <dbReference type="Proteomes" id="UP001139319"/>
    </source>
</evidence>
<protein>
    <submittedName>
        <fullName evidence="2">AbgT family transporter</fullName>
    </submittedName>
</protein>
<keyword evidence="1" id="KW-0812">Transmembrane</keyword>
<feature type="transmembrane region" description="Helical" evidence="1">
    <location>
        <begin position="122"/>
        <end position="149"/>
    </location>
</feature>
<feature type="transmembrane region" description="Helical" evidence="1">
    <location>
        <begin position="466"/>
        <end position="491"/>
    </location>
</feature>
<feature type="transmembrane region" description="Helical" evidence="1">
    <location>
        <begin position="435"/>
        <end position="454"/>
    </location>
</feature>